<evidence type="ECO:0000313" key="3">
    <source>
        <dbReference type="Proteomes" id="UP000034166"/>
    </source>
</evidence>
<evidence type="ECO:0000313" key="1">
    <source>
        <dbReference type="EMBL" id="KKK33650.1"/>
    </source>
</evidence>
<reference evidence="1 3" key="1">
    <citation type="submission" date="2015-04" db="EMBL/GenBank/DDBJ databases">
        <title>Taxonomic description and genome sequence of Bacillus campisalis sp. nov., a novel member of the genus Bacillus isolated from solar saltern.</title>
        <authorList>
            <person name="Mathan Kumar R."/>
            <person name="Kaur G."/>
            <person name="Kumar A."/>
            <person name="Singh N.K."/>
            <person name="Kaur N."/>
            <person name="Kumar N."/>
            <person name="Mayilraj S."/>
        </authorList>
    </citation>
    <scope>NUCLEOTIDE SEQUENCE [LARGE SCALE GENOMIC DNA]</scope>
    <source>
        <strain evidence="1 3">SA2-6</strain>
    </source>
</reference>
<accession>A0A0M2SM15</accession>
<dbReference type="Proteomes" id="UP000034166">
    <property type="component" value="Unassembled WGS sequence"/>
</dbReference>
<dbReference type="OrthoDB" id="2476736at2"/>
<dbReference type="RefSeq" id="WP_046525247.1">
    <property type="nucleotide sequence ID" value="NZ_LAYY01000027.1"/>
</dbReference>
<proteinExistence type="predicted"/>
<dbReference type="EMBL" id="LAYY01000100">
    <property type="protein sequence ID" value="KKK33650.1"/>
    <property type="molecule type" value="Genomic_DNA"/>
</dbReference>
<sequence length="66" mass="7708">MAECPFCDGQGIVRKAEVKKLNRTIFICDECDTIWLEGVEMNEENARRFDEFMSEHGLPPLWSELE</sequence>
<evidence type="ECO:0000313" key="2">
    <source>
        <dbReference type="EMBL" id="KKK36562.1"/>
    </source>
</evidence>
<dbReference type="PATRIC" id="fig|1408103.3.peg.4092"/>
<gene>
    <name evidence="2" type="ORF">WQ57_18480</name>
    <name evidence="1" type="ORF">WQ57_23935</name>
</gene>
<keyword evidence="3" id="KW-1185">Reference proteome</keyword>
<protein>
    <recommendedName>
        <fullName evidence="4">Transcription factor zinc-finger domain-containing protein</fullName>
    </recommendedName>
</protein>
<dbReference type="AlphaFoldDB" id="A0A0M2SM15"/>
<dbReference type="EMBL" id="LAYY01000027">
    <property type="protein sequence ID" value="KKK36562.1"/>
    <property type="molecule type" value="Genomic_DNA"/>
</dbReference>
<evidence type="ECO:0008006" key="4">
    <source>
        <dbReference type="Google" id="ProtNLM"/>
    </source>
</evidence>
<comment type="caution">
    <text evidence="1">The sequence shown here is derived from an EMBL/GenBank/DDBJ whole genome shotgun (WGS) entry which is preliminary data.</text>
</comment>
<name>A0A0M2SM15_9BACI</name>
<organism evidence="1 3">
    <name type="scientific">Mesobacillus campisalis</name>
    <dbReference type="NCBI Taxonomy" id="1408103"/>
    <lineage>
        <taxon>Bacteria</taxon>
        <taxon>Bacillati</taxon>
        <taxon>Bacillota</taxon>
        <taxon>Bacilli</taxon>
        <taxon>Bacillales</taxon>
        <taxon>Bacillaceae</taxon>
        <taxon>Mesobacillus</taxon>
    </lineage>
</organism>